<evidence type="ECO:0000256" key="1">
    <source>
        <dbReference type="SAM" id="MobiDB-lite"/>
    </source>
</evidence>
<dbReference type="AlphaFoldDB" id="A0A2T6BG56"/>
<proteinExistence type="predicted"/>
<sequence>MAITYQKVGKNTEDPTPFANRLSGELEEAGFVRI</sequence>
<organism evidence="2 3">
    <name type="scientific">Melghirimyces profundicolus</name>
    <dbReference type="NCBI Taxonomy" id="1242148"/>
    <lineage>
        <taxon>Bacteria</taxon>
        <taxon>Bacillati</taxon>
        <taxon>Bacillota</taxon>
        <taxon>Bacilli</taxon>
        <taxon>Bacillales</taxon>
        <taxon>Thermoactinomycetaceae</taxon>
        <taxon>Melghirimyces</taxon>
    </lineage>
</organism>
<dbReference type="Proteomes" id="UP000244240">
    <property type="component" value="Unassembled WGS sequence"/>
</dbReference>
<name>A0A2T6BG56_9BACL</name>
<feature type="region of interest" description="Disordered" evidence="1">
    <location>
        <begin position="1"/>
        <end position="21"/>
    </location>
</feature>
<accession>A0A2T6BG56</accession>
<evidence type="ECO:0000313" key="2">
    <source>
        <dbReference type="EMBL" id="PTX55048.1"/>
    </source>
</evidence>
<dbReference type="EMBL" id="QBKR01000022">
    <property type="protein sequence ID" value="PTX55048.1"/>
    <property type="molecule type" value="Genomic_DNA"/>
</dbReference>
<keyword evidence="3" id="KW-1185">Reference proteome</keyword>
<protein>
    <submittedName>
        <fullName evidence="2">Uncharacterized protein</fullName>
    </submittedName>
</protein>
<evidence type="ECO:0000313" key="3">
    <source>
        <dbReference type="Proteomes" id="UP000244240"/>
    </source>
</evidence>
<reference evidence="2 3" key="1">
    <citation type="submission" date="2018-04" db="EMBL/GenBank/DDBJ databases">
        <title>Genomic Encyclopedia of Archaeal and Bacterial Type Strains, Phase II (KMG-II): from individual species to whole genera.</title>
        <authorList>
            <person name="Goeker M."/>
        </authorList>
    </citation>
    <scope>NUCLEOTIDE SEQUENCE [LARGE SCALE GENOMIC DNA]</scope>
    <source>
        <strain evidence="2 3">DSM 45787</strain>
    </source>
</reference>
<comment type="caution">
    <text evidence="2">The sequence shown here is derived from an EMBL/GenBank/DDBJ whole genome shotgun (WGS) entry which is preliminary data.</text>
</comment>
<gene>
    <name evidence="2" type="ORF">C8P63_1227</name>
</gene>